<keyword evidence="3" id="KW-1185">Reference proteome</keyword>
<dbReference type="RefSeq" id="WP_041154343.1">
    <property type="nucleotide sequence ID" value="NZ_CBCRVP010000008.1"/>
</dbReference>
<feature type="compositionally biased region" description="Basic and acidic residues" evidence="1">
    <location>
        <begin position="157"/>
        <end position="168"/>
    </location>
</feature>
<evidence type="ECO:0000256" key="1">
    <source>
        <dbReference type="SAM" id="MobiDB-lite"/>
    </source>
</evidence>
<dbReference type="EMBL" id="JXOK01000008">
    <property type="protein sequence ID" value="KIN12028.1"/>
    <property type="molecule type" value="Genomic_DNA"/>
</dbReference>
<reference evidence="2 3" key="1">
    <citation type="submission" date="2015-01" db="EMBL/GenBank/DDBJ databases">
        <title>Draft genome of Vibrio mytili type strain CAIM 528.</title>
        <authorList>
            <person name="Gonzalez-Castillo A."/>
            <person name="Gomez-Gil B."/>
            <person name="Enciso-Ibarra J."/>
        </authorList>
    </citation>
    <scope>NUCLEOTIDE SEQUENCE [LARGE SCALE GENOMIC DNA]</scope>
    <source>
        <strain evidence="2 3">CAIM 528</strain>
    </source>
</reference>
<accession>A0A0C3EC78</accession>
<dbReference type="Pfam" id="PF11748">
    <property type="entry name" value="DUF3306"/>
    <property type="match status" value="1"/>
</dbReference>
<dbReference type="InterPro" id="IPR021735">
    <property type="entry name" value="DUF3306"/>
</dbReference>
<gene>
    <name evidence="2" type="ORF">SU60_03510</name>
</gene>
<dbReference type="AlphaFoldDB" id="A0A0C3EC78"/>
<feature type="compositionally biased region" description="Polar residues" evidence="1">
    <location>
        <begin position="39"/>
        <end position="66"/>
    </location>
</feature>
<evidence type="ECO:0000313" key="2">
    <source>
        <dbReference type="EMBL" id="KIN12028.1"/>
    </source>
</evidence>
<comment type="caution">
    <text evidence="2">The sequence shown here is derived from an EMBL/GenBank/DDBJ whole genome shotgun (WGS) entry which is preliminary data.</text>
</comment>
<feature type="region of interest" description="Disordered" evidence="1">
    <location>
        <begin position="1"/>
        <end position="66"/>
    </location>
</feature>
<name>A0A0C3EC78_9VIBR</name>
<feature type="region of interest" description="Disordered" evidence="1">
    <location>
        <begin position="80"/>
        <end position="107"/>
    </location>
</feature>
<dbReference type="OrthoDB" id="6399678at2"/>
<proteinExistence type="predicted"/>
<sequence>MATSFLSRWSKRKLEESTRSDANYVQNVDATPSAVPNVIEQNETQDLQSDEASTLSSERSTDEPSNAEYNVALSSAEVALSGDETLSSNETTLSTSQPENSDEEEPSIAALLVSEASESVKKAALRKLFLSEEFNVRDGLDDYDDDYSNLTSLSKEVADTLRDWVRDETDPELEEDAGQAHAHQEERVAENNQEIPPSLNADKTDIHDVDTHETTHNASEDDGIHAEMNTSSREHADQEVSGSDTASLSDLHVEDLNQTNELGQNIPHKK</sequence>
<feature type="compositionally biased region" description="Basic and acidic residues" evidence="1">
    <location>
        <begin position="202"/>
        <end position="225"/>
    </location>
</feature>
<feature type="region of interest" description="Disordered" evidence="1">
    <location>
        <begin position="157"/>
        <end position="270"/>
    </location>
</feature>
<dbReference type="STRING" id="50718.SU60_03510"/>
<evidence type="ECO:0000313" key="3">
    <source>
        <dbReference type="Proteomes" id="UP000031977"/>
    </source>
</evidence>
<organism evidence="2 3">
    <name type="scientific">Vibrio mytili</name>
    <dbReference type="NCBI Taxonomy" id="50718"/>
    <lineage>
        <taxon>Bacteria</taxon>
        <taxon>Pseudomonadati</taxon>
        <taxon>Pseudomonadota</taxon>
        <taxon>Gammaproteobacteria</taxon>
        <taxon>Vibrionales</taxon>
        <taxon>Vibrionaceae</taxon>
        <taxon>Vibrio</taxon>
    </lineage>
</organism>
<dbReference type="Proteomes" id="UP000031977">
    <property type="component" value="Unassembled WGS sequence"/>
</dbReference>
<evidence type="ECO:0008006" key="4">
    <source>
        <dbReference type="Google" id="ProtNLM"/>
    </source>
</evidence>
<protein>
    <recommendedName>
        <fullName evidence="4">DUF3306 domain-containing protein</fullName>
    </recommendedName>
</protein>
<feature type="compositionally biased region" description="Low complexity" evidence="1">
    <location>
        <begin position="84"/>
        <end position="96"/>
    </location>
</feature>
<feature type="compositionally biased region" description="Polar residues" evidence="1">
    <location>
        <begin position="20"/>
        <end position="30"/>
    </location>
</feature>